<feature type="region of interest" description="Disordered" evidence="1">
    <location>
        <begin position="46"/>
        <end position="71"/>
    </location>
</feature>
<name>A0A8X6N3B4_NEPPI</name>
<comment type="caution">
    <text evidence="2">The sequence shown here is derived from an EMBL/GenBank/DDBJ whole genome shotgun (WGS) entry which is preliminary data.</text>
</comment>
<accession>A0A8X6N3B4</accession>
<reference evidence="2" key="1">
    <citation type="submission" date="2020-08" db="EMBL/GenBank/DDBJ databases">
        <title>Multicomponent nature underlies the extraordinary mechanical properties of spider dragline silk.</title>
        <authorList>
            <person name="Kono N."/>
            <person name="Nakamura H."/>
            <person name="Mori M."/>
            <person name="Yoshida Y."/>
            <person name="Ohtoshi R."/>
            <person name="Malay A.D."/>
            <person name="Moran D.A.P."/>
            <person name="Tomita M."/>
            <person name="Numata K."/>
            <person name="Arakawa K."/>
        </authorList>
    </citation>
    <scope>NUCLEOTIDE SEQUENCE</scope>
</reference>
<protein>
    <submittedName>
        <fullName evidence="2">Uncharacterized protein</fullName>
    </submittedName>
</protein>
<evidence type="ECO:0000313" key="2">
    <source>
        <dbReference type="EMBL" id="GFS91494.1"/>
    </source>
</evidence>
<keyword evidence="3" id="KW-1185">Reference proteome</keyword>
<dbReference type="AlphaFoldDB" id="A0A8X6N3B4"/>
<organism evidence="2 3">
    <name type="scientific">Nephila pilipes</name>
    <name type="common">Giant wood spider</name>
    <name type="synonym">Nephila maculata</name>
    <dbReference type="NCBI Taxonomy" id="299642"/>
    <lineage>
        <taxon>Eukaryota</taxon>
        <taxon>Metazoa</taxon>
        <taxon>Ecdysozoa</taxon>
        <taxon>Arthropoda</taxon>
        <taxon>Chelicerata</taxon>
        <taxon>Arachnida</taxon>
        <taxon>Araneae</taxon>
        <taxon>Araneomorphae</taxon>
        <taxon>Entelegynae</taxon>
        <taxon>Araneoidea</taxon>
        <taxon>Nephilidae</taxon>
        <taxon>Nephila</taxon>
    </lineage>
</organism>
<evidence type="ECO:0000256" key="1">
    <source>
        <dbReference type="SAM" id="MobiDB-lite"/>
    </source>
</evidence>
<feature type="non-terminal residue" evidence="2">
    <location>
        <position position="1"/>
    </location>
</feature>
<gene>
    <name evidence="2" type="ORF">NPIL_414031</name>
</gene>
<dbReference type="Proteomes" id="UP000887013">
    <property type="component" value="Unassembled WGS sequence"/>
</dbReference>
<proteinExistence type="predicted"/>
<sequence length="71" mass="7974">NKLMCGLIETTCMLCRISEASKQEAVYGMLVICLYDLSDSRTKERKVRRGGSMQSRVVASETENGERWIAA</sequence>
<dbReference type="EMBL" id="BMAW01099743">
    <property type="protein sequence ID" value="GFS91494.1"/>
    <property type="molecule type" value="Genomic_DNA"/>
</dbReference>
<evidence type="ECO:0000313" key="3">
    <source>
        <dbReference type="Proteomes" id="UP000887013"/>
    </source>
</evidence>